<dbReference type="InterPro" id="IPR009057">
    <property type="entry name" value="Homeodomain-like_sf"/>
</dbReference>
<feature type="coiled-coil region" evidence="1">
    <location>
        <begin position="67"/>
        <end position="94"/>
    </location>
</feature>
<keyword evidence="3" id="KW-1185">Reference proteome</keyword>
<dbReference type="STRING" id="1137991.SAMN05660642_03065"/>
<evidence type="ECO:0000313" key="3">
    <source>
        <dbReference type="Proteomes" id="UP000198680"/>
    </source>
</evidence>
<evidence type="ECO:0000313" key="2">
    <source>
        <dbReference type="EMBL" id="SDM69406.1"/>
    </source>
</evidence>
<dbReference type="EMBL" id="FNHE01000008">
    <property type="protein sequence ID" value="SDM69406.1"/>
    <property type="molecule type" value="Genomic_DNA"/>
</dbReference>
<name>A0A1G9VBE9_9ACTN</name>
<dbReference type="Gene3D" id="1.10.10.10">
    <property type="entry name" value="Winged helix-like DNA-binding domain superfamily/Winged helix DNA-binding domain"/>
    <property type="match status" value="1"/>
</dbReference>
<dbReference type="GO" id="GO:0004803">
    <property type="term" value="F:transposase activity"/>
    <property type="evidence" value="ECO:0007669"/>
    <property type="project" value="InterPro"/>
</dbReference>
<dbReference type="InterPro" id="IPR002514">
    <property type="entry name" value="Transposase_8"/>
</dbReference>
<reference evidence="3" key="1">
    <citation type="submission" date="2016-10" db="EMBL/GenBank/DDBJ databases">
        <authorList>
            <person name="Varghese N."/>
            <person name="Submissions S."/>
        </authorList>
    </citation>
    <scope>NUCLEOTIDE SEQUENCE [LARGE SCALE GENOMIC DNA]</scope>
    <source>
        <strain evidence="3">DSM 45419</strain>
    </source>
</reference>
<dbReference type="Pfam" id="PF01527">
    <property type="entry name" value="HTH_Tnp_1"/>
    <property type="match status" value="1"/>
</dbReference>
<dbReference type="GO" id="GO:0006313">
    <property type="term" value="P:DNA transposition"/>
    <property type="evidence" value="ECO:0007669"/>
    <property type="project" value="InterPro"/>
</dbReference>
<proteinExistence type="predicted"/>
<dbReference type="Proteomes" id="UP000198680">
    <property type="component" value="Unassembled WGS sequence"/>
</dbReference>
<sequence length="108" mass="12072">MAAPRKYPDELRERAIRFALDLVDGPEKLSVNAACKRVGEQLGIVPDSLRNWVQQARIDAGSAPGLTTDERARLAELERENRELRRANAILKSASAFFAAELDRPSQR</sequence>
<organism evidence="2 3">
    <name type="scientific">Geodermatophilus siccatus</name>
    <dbReference type="NCBI Taxonomy" id="1137991"/>
    <lineage>
        <taxon>Bacteria</taxon>
        <taxon>Bacillati</taxon>
        <taxon>Actinomycetota</taxon>
        <taxon>Actinomycetes</taxon>
        <taxon>Geodermatophilales</taxon>
        <taxon>Geodermatophilaceae</taxon>
        <taxon>Geodermatophilus</taxon>
    </lineage>
</organism>
<dbReference type="SUPFAM" id="SSF46689">
    <property type="entry name" value="Homeodomain-like"/>
    <property type="match status" value="1"/>
</dbReference>
<protein>
    <submittedName>
        <fullName evidence="2">Transposase</fullName>
    </submittedName>
</protein>
<keyword evidence="1" id="KW-0175">Coiled coil</keyword>
<dbReference type="AlphaFoldDB" id="A0A1G9VBE9"/>
<dbReference type="InterPro" id="IPR036388">
    <property type="entry name" value="WH-like_DNA-bd_sf"/>
</dbReference>
<evidence type="ECO:0000256" key="1">
    <source>
        <dbReference type="SAM" id="Coils"/>
    </source>
</evidence>
<dbReference type="GO" id="GO:0003677">
    <property type="term" value="F:DNA binding"/>
    <property type="evidence" value="ECO:0007669"/>
    <property type="project" value="InterPro"/>
</dbReference>
<gene>
    <name evidence="2" type="ORF">SAMN05660642_03065</name>
</gene>
<accession>A0A1G9VBE9</accession>